<dbReference type="RefSeq" id="XP_003060878.1">
    <property type="nucleotide sequence ID" value="XM_003060832.1"/>
</dbReference>
<proteinExistence type="predicted"/>
<evidence type="ECO:0000313" key="4">
    <source>
        <dbReference type="Proteomes" id="UP000001876"/>
    </source>
</evidence>
<evidence type="ECO:0000313" key="3">
    <source>
        <dbReference type="EMBL" id="EEH54528.1"/>
    </source>
</evidence>
<keyword evidence="4" id="KW-1185">Reference proteome</keyword>
<evidence type="ECO:0000256" key="1">
    <source>
        <dbReference type="SAM" id="MobiDB-lite"/>
    </source>
</evidence>
<accession>C1MZ14</accession>
<feature type="signal peptide" evidence="2">
    <location>
        <begin position="1"/>
        <end position="27"/>
    </location>
</feature>
<keyword evidence="2" id="KW-0732">Signal</keyword>
<dbReference type="EMBL" id="GG663743">
    <property type="protein sequence ID" value="EEH54528.1"/>
    <property type="molecule type" value="Genomic_DNA"/>
</dbReference>
<feature type="chain" id="PRO_5002912261" evidence="2">
    <location>
        <begin position="28"/>
        <end position="318"/>
    </location>
</feature>
<protein>
    <submittedName>
        <fullName evidence="3">Predicted protein</fullName>
    </submittedName>
</protein>
<feature type="compositionally biased region" description="Low complexity" evidence="1">
    <location>
        <begin position="52"/>
        <end position="64"/>
    </location>
</feature>
<feature type="region of interest" description="Disordered" evidence="1">
    <location>
        <begin position="47"/>
        <end position="97"/>
    </location>
</feature>
<dbReference type="AlphaFoldDB" id="C1MZ14"/>
<dbReference type="PANTHER" id="PTHR13627">
    <property type="entry name" value="FUKUTIN RELATED PROTEIN"/>
    <property type="match status" value="1"/>
</dbReference>
<sequence>MAAASRSIRRFVVFVFVVVFVVAMASSAFVPTPRAEIVVLGSHYEPSSRAAPVVPTSPRATSSSSPPPRPPPVPAPPTAPPVPAPPTPPPPPQKEGFARCAMPPCSRDANCTLTICCRDVLQEILNATEAYLREMRVPHYAVFGTLLGGIRSNAIIEYTSDVDIAVEHDALETIENMSSWNPRFHAWRETEEVARLCIVDETSPGARTWASAGQEVTGWSTVPAYMDLYVARHFNDTADGGRKKTTFRAVKACAFDEEDIYGAEGDARFGEVSIGGTLVPTPARPEKILRQIYGDAWMTPTGSGGHGVNVSGYCKDEW</sequence>
<dbReference type="OrthoDB" id="5958806at2759"/>
<feature type="compositionally biased region" description="Pro residues" evidence="1">
    <location>
        <begin position="65"/>
        <end position="93"/>
    </location>
</feature>
<gene>
    <name evidence="3" type="ORF">MICPUCDRAFT_60564</name>
</gene>
<dbReference type="KEGG" id="mpp:MICPUCDRAFT_60564"/>
<reference evidence="3 4" key="1">
    <citation type="journal article" date="2009" name="Science">
        <title>Green evolution and dynamic adaptations revealed by genomes of the marine picoeukaryotes Micromonas.</title>
        <authorList>
            <person name="Worden A.Z."/>
            <person name="Lee J.H."/>
            <person name="Mock T."/>
            <person name="Rouze P."/>
            <person name="Simmons M.P."/>
            <person name="Aerts A.L."/>
            <person name="Allen A.E."/>
            <person name="Cuvelier M.L."/>
            <person name="Derelle E."/>
            <person name="Everett M.V."/>
            <person name="Foulon E."/>
            <person name="Grimwood J."/>
            <person name="Gundlach H."/>
            <person name="Henrissat B."/>
            <person name="Napoli C."/>
            <person name="McDonald S.M."/>
            <person name="Parker M.S."/>
            <person name="Rombauts S."/>
            <person name="Salamov A."/>
            <person name="Von Dassow P."/>
            <person name="Badger J.H."/>
            <person name="Coutinho P.M."/>
            <person name="Demir E."/>
            <person name="Dubchak I."/>
            <person name="Gentemann C."/>
            <person name="Eikrem W."/>
            <person name="Gready J.E."/>
            <person name="John U."/>
            <person name="Lanier W."/>
            <person name="Lindquist E.A."/>
            <person name="Lucas S."/>
            <person name="Mayer K.F."/>
            <person name="Moreau H."/>
            <person name="Not F."/>
            <person name="Otillar R."/>
            <person name="Panaud O."/>
            <person name="Pangilinan J."/>
            <person name="Paulsen I."/>
            <person name="Piegu B."/>
            <person name="Poliakov A."/>
            <person name="Robbens S."/>
            <person name="Schmutz J."/>
            <person name="Toulza E."/>
            <person name="Wyss T."/>
            <person name="Zelensky A."/>
            <person name="Zhou K."/>
            <person name="Armbrust E.V."/>
            <person name="Bhattacharya D."/>
            <person name="Goodenough U.W."/>
            <person name="Van de Peer Y."/>
            <person name="Grigoriev I.V."/>
        </authorList>
    </citation>
    <scope>NUCLEOTIDE SEQUENCE [LARGE SCALE GENOMIC DNA]</scope>
    <source>
        <strain evidence="3 4">CCMP1545</strain>
    </source>
</reference>
<dbReference type="GeneID" id="9686575"/>
<name>C1MZ14_MICPC</name>
<dbReference type="Proteomes" id="UP000001876">
    <property type="component" value="Unassembled WGS sequence"/>
</dbReference>
<organism evidence="4">
    <name type="scientific">Micromonas pusilla (strain CCMP1545)</name>
    <name type="common">Picoplanktonic green alga</name>
    <dbReference type="NCBI Taxonomy" id="564608"/>
    <lineage>
        <taxon>Eukaryota</taxon>
        <taxon>Viridiplantae</taxon>
        <taxon>Chlorophyta</taxon>
        <taxon>Mamiellophyceae</taxon>
        <taxon>Mamiellales</taxon>
        <taxon>Mamiellaceae</taxon>
        <taxon>Micromonas</taxon>
    </lineage>
</organism>
<dbReference type="PANTHER" id="PTHR13627:SF31">
    <property type="entry name" value="RIBITOL 5-PHOSPHATE TRANSFERASE FKRP"/>
    <property type="match status" value="1"/>
</dbReference>
<dbReference type="InterPro" id="IPR052613">
    <property type="entry name" value="LicD_transferase"/>
</dbReference>
<evidence type="ECO:0000256" key="2">
    <source>
        <dbReference type="SAM" id="SignalP"/>
    </source>
</evidence>